<keyword evidence="4" id="KW-1003">Cell membrane</keyword>
<dbReference type="EMBL" id="LMTR01000031">
    <property type="protein sequence ID" value="KWT70507.1"/>
    <property type="molecule type" value="Genomic_DNA"/>
</dbReference>
<evidence type="ECO:0000256" key="7">
    <source>
        <dbReference type="ARBA" id="ARBA00023136"/>
    </source>
</evidence>
<reference evidence="10 11" key="1">
    <citation type="submission" date="2015-10" db="EMBL/GenBank/DDBJ databases">
        <title>Transcriptomic analysis of a linuron degrading triple-species bacterial consortium.</title>
        <authorList>
            <person name="Albers P."/>
        </authorList>
    </citation>
    <scope>NUCLEOTIDE SEQUENCE [LARGE SCALE GENOMIC DNA]</scope>
    <source>
        <strain evidence="10 11">WDL6</strain>
    </source>
</reference>
<gene>
    <name evidence="10" type="ORF">APY04_0951</name>
</gene>
<evidence type="ECO:0000256" key="3">
    <source>
        <dbReference type="ARBA" id="ARBA00022448"/>
    </source>
</evidence>
<feature type="transmembrane region" description="Helical" evidence="9">
    <location>
        <begin position="182"/>
        <end position="206"/>
    </location>
</feature>
<evidence type="ECO:0000256" key="8">
    <source>
        <dbReference type="RuleBase" id="RU000477"/>
    </source>
</evidence>
<comment type="subcellular location">
    <subcellularLocation>
        <location evidence="1">Cell membrane</location>
        <topology evidence="1">Multi-pass membrane protein</topology>
    </subcellularLocation>
</comment>
<proteinExistence type="inferred from homology"/>
<keyword evidence="6 9" id="KW-1133">Transmembrane helix</keyword>
<evidence type="ECO:0000256" key="6">
    <source>
        <dbReference type="ARBA" id="ARBA00022989"/>
    </source>
</evidence>
<feature type="transmembrane region" description="Helical" evidence="9">
    <location>
        <begin position="135"/>
        <end position="162"/>
    </location>
</feature>
<feature type="transmembrane region" description="Helical" evidence="9">
    <location>
        <begin position="213"/>
        <end position="234"/>
    </location>
</feature>
<feature type="transmembrane region" description="Helical" evidence="9">
    <location>
        <begin position="260"/>
        <end position="281"/>
    </location>
</feature>
<evidence type="ECO:0000313" key="11">
    <source>
        <dbReference type="Proteomes" id="UP000059074"/>
    </source>
</evidence>
<sequence>MLSTTLLRGYVNRNNALFHVAFHAVEAVDIAHGAACPLRQVCSVAVCVLNQKRSDHSNGDNTMRMKALAAEFLGTFMLVASVLGAALFAFPNAGIIGVALSLGFTVMAMIYAVGHISGGHFNPAVTLGLVAGGRFSAANAVGYIIAQCAGAVAAAFVFYLIAAGKSGFEVGNFAANMYGGDFYPLFSAFLIEVVLTAAFIFIIMGVTSSRAPAGFAAIAIGLALAATQIMAIPVDNASINPARSLASAAVALGEPLQQLWLFWVAPILGGVIGGLLGRCLIDND</sequence>
<keyword evidence="3 8" id="KW-0813">Transport</keyword>
<dbReference type="InterPro" id="IPR022357">
    <property type="entry name" value="MIP_CS"/>
</dbReference>
<comment type="similarity">
    <text evidence="2 8">Belongs to the MIP/aquaporin (TC 1.A.8) family.</text>
</comment>
<dbReference type="PANTHER" id="PTHR19139">
    <property type="entry name" value="AQUAPORIN TRANSPORTER"/>
    <property type="match status" value="1"/>
</dbReference>
<feature type="transmembrane region" description="Helical" evidence="9">
    <location>
        <begin position="95"/>
        <end position="114"/>
    </location>
</feature>
<evidence type="ECO:0000256" key="1">
    <source>
        <dbReference type="ARBA" id="ARBA00004651"/>
    </source>
</evidence>
<dbReference type="GO" id="GO:0005886">
    <property type="term" value="C:plasma membrane"/>
    <property type="evidence" value="ECO:0007669"/>
    <property type="project" value="UniProtKB-SubCell"/>
</dbReference>
<dbReference type="STRING" id="121290.APY04_0951"/>
<dbReference type="InterPro" id="IPR023271">
    <property type="entry name" value="Aquaporin-like"/>
</dbReference>
<evidence type="ECO:0000256" key="5">
    <source>
        <dbReference type="ARBA" id="ARBA00022692"/>
    </source>
</evidence>
<dbReference type="Pfam" id="PF00230">
    <property type="entry name" value="MIP"/>
    <property type="match status" value="1"/>
</dbReference>
<evidence type="ECO:0000256" key="4">
    <source>
        <dbReference type="ARBA" id="ARBA00022475"/>
    </source>
</evidence>
<protein>
    <submittedName>
        <fullName evidence="10">Aquaporin Z</fullName>
    </submittedName>
</protein>
<organism evidence="10 11">
    <name type="scientific">Hyphomicrobium sulfonivorans</name>
    <dbReference type="NCBI Taxonomy" id="121290"/>
    <lineage>
        <taxon>Bacteria</taxon>
        <taxon>Pseudomonadati</taxon>
        <taxon>Pseudomonadota</taxon>
        <taxon>Alphaproteobacteria</taxon>
        <taxon>Hyphomicrobiales</taxon>
        <taxon>Hyphomicrobiaceae</taxon>
        <taxon>Hyphomicrobium</taxon>
    </lineage>
</organism>
<keyword evidence="5 8" id="KW-0812">Transmembrane</keyword>
<dbReference type="PATRIC" id="fig|121290.4.peg.3054"/>
<evidence type="ECO:0000256" key="9">
    <source>
        <dbReference type="SAM" id="Phobius"/>
    </source>
</evidence>
<dbReference type="PANTHER" id="PTHR19139:SF199">
    <property type="entry name" value="MIP17260P"/>
    <property type="match status" value="1"/>
</dbReference>
<dbReference type="PRINTS" id="PR00783">
    <property type="entry name" value="MINTRINSICP"/>
</dbReference>
<dbReference type="SUPFAM" id="SSF81338">
    <property type="entry name" value="Aquaporin-like"/>
    <property type="match status" value="1"/>
</dbReference>
<accession>A0A109BKI4</accession>
<dbReference type="PROSITE" id="PS00221">
    <property type="entry name" value="MIP"/>
    <property type="match status" value="1"/>
</dbReference>
<feature type="transmembrane region" description="Helical" evidence="9">
    <location>
        <begin position="68"/>
        <end position="89"/>
    </location>
</feature>
<evidence type="ECO:0000313" key="10">
    <source>
        <dbReference type="EMBL" id="KWT70507.1"/>
    </source>
</evidence>
<dbReference type="InterPro" id="IPR034294">
    <property type="entry name" value="Aquaporin_transptr"/>
</dbReference>
<dbReference type="GO" id="GO:0015250">
    <property type="term" value="F:water channel activity"/>
    <property type="evidence" value="ECO:0007669"/>
    <property type="project" value="TreeGrafter"/>
</dbReference>
<keyword evidence="7 9" id="KW-0472">Membrane</keyword>
<dbReference type="AlphaFoldDB" id="A0A109BKI4"/>
<comment type="caution">
    <text evidence="10">The sequence shown here is derived from an EMBL/GenBank/DDBJ whole genome shotgun (WGS) entry which is preliminary data.</text>
</comment>
<keyword evidence="11" id="KW-1185">Reference proteome</keyword>
<dbReference type="InterPro" id="IPR000425">
    <property type="entry name" value="MIP"/>
</dbReference>
<dbReference type="Proteomes" id="UP000059074">
    <property type="component" value="Unassembled WGS sequence"/>
</dbReference>
<name>A0A109BKI4_HYPSL</name>
<evidence type="ECO:0000256" key="2">
    <source>
        <dbReference type="ARBA" id="ARBA00006175"/>
    </source>
</evidence>
<dbReference type="Gene3D" id="1.20.1080.10">
    <property type="entry name" value="Glycerol uptake facilitator protein"/>
    <property type="match status" value="1"/>
</dbReference>